<dbReference type="AlphaFoldDB" id="A0A1H4ZHY1"/>
<keyword evidence="3" id="KW-1185">Reference proteome</keyword>
<gene>
    <name evidence="2" type="ORF">SAMN05216178_6655</name>
</gene>
<evidence type="ECO:0000259" key="1">
    <source>
        <dbReference type="Pfam" id="PF13701"/>
    </source>
</evidence>
<organism evidence="2 3">
    <name type="scientific">Pseudomonas saponiphila</name>
    <dbReference type="NCBI Taxonomy" id="556534"/>
    <lineage>
        <taxon>Bacteria</taxon>
        <taxon>Pseudomonadati</taxon>
        <taxon>Pseudomonadota</taxon>
        <taxon>Gammaproteobacteria</taxon>
        <taxon>Pseudomonadales</taxon>
        <taxon>Pseudomonadaceae</taxon>
        <taxon>Pseudomonas</taxon>
    </lineage>
</organism>
<dbReference type="InterPro" id="IPR012337">
    <property type="entry name" value="RNaseH-like_sf"/>
</dbReference>
<sequence length="447" mass="50670">MDDLTLPFPGLSPVSGKRLDVRFDGGMLSSDGGILLLREVEQRLGVADRLAACIKDPRSPEHITHSLADIIGFRLMMIAAGYEDGNDASSLRVDPMFKMALDLTPSGTRALCSQPTISRLENLPDTRALLRMGRAMVDLYCESFPTVPKRIVLDIDDTFDAVHGGQQLRLFNAHHDEYGFQPIVVFDDQGRFITAVLRPAKRPKGTEIRAFLRRLMRAIHSHWPKTQILLRGDSHYCCPEVIDWCRAGGHDFILGVAPTSTLRRHITDLEASTKARFAASPTEGKVRRFKTFNDCAKSWSRVERIIARIEVGDQGADTRFVVTNLKKGSPRWLYEHVYCRRGQAENHIKSWKTHLAADRTSCSRATANQLRLFLHAGAYWLMWGLRTAMPKRSIWRTVQFDTLRLRLIKIAARVTELKTLIRIQWPTACPNQQVLRIALARIPRLVT</sequence>
<proteinExistence type="predicted"/>
<dbReference type="InterPro" id="IPR047960">
    <property type="entry name" value="Transpos_IS1380"/>
</dbReference>
<dbReference type="NCBIfam" id="NF033539">
    <property type="entry name" value="transpos_IS1380"/>
    <property type="match status" value="1"/>
</dbReference>
<dbReference type="RefSeq" id="WP_037014129.1">
    <property type="nucleotide sequence ID" value="NZ_FNTJ01000003.1"/>
</dbReference>
<dbReference type="Proteomes" id="UP000198982">
    <property type="component" value="Unassembled WGS sequence"/>
</dbReference>
<name>A0A1H4ZHY1_9PSED</name>
<dbReference type="EMBL" id="FNTJ01000003">
    <property type="protein sequence ID" value="SED29435.1"/>
    <property type="molecule type" value="Genomic_DNA"/>
</dbReference>
<evidence type="ECO:0000313" key="2">
    <source>
        <dbReference type="EMBL" id="SED29435.1"/>
    </source>
</evidence>
<accession>A0A1H4ZHY1</accession>
<feature type="domain" description="Transposase DDE" evidence="1">
    <location>
        <begin position="12"/>
        <end position="446"/>
    </location>
</feature>
<dbReference type="InterPro" id="IPR025668">
    <property type="entry name" value="Tnp_DDE_dom"/>
</dbReference>
<reference evidence="3" key="1">
    <citation type="submission" date="2016-10" db="EMBL/GenBank/DDBJ databases">
        <authorList>
            <person name="Varghese N."/>
            <person name="Submissions S."/>
        </authorList>
    </citation>
    <scope>NUCLEOTIDE SEQUENCE [LARGE SCALE GENOMIC DNA]</scope>
    <source>
        <strain evidence="3">DSM 9751</strain>
    </source>
</reference>
<dbReference type="SUPFAM" id="SSF53098">
    <property type="entry name" value="Ribonuclease H-like"/>
    <property type="match status" value="1"/>
</dbReference>
<protein>
    <submittedName>
        <fullName evidence="2">Transposase, IS4 family</fullName>
    </submittedName>
</protein>
<evidence type="ECO:0000313" key="3">
    <source>
        <dbReference type="Proteomes" id="UP000198982"/>
    </source>
</evidence>
<dbReference type="Pfam" id="PF13701">
    <property type="entry name" value="DDE_Tnp_1_4"/>
    <property type="match status" value="1"/>
</dbReference>